<proteinExistence type="predicted"/>
<dbReference type="AlphaFoldDB" id="A0A0B7FIS2"/>
<keyword evidence="1" id="KW-1133">Transmembrane helix</keyword>
<dbReference type="EMBL" id="LN679119">
    <property type="protein sequence ID" value="CEL56037.1"/>
    <property type="molecule type" value="Genomic_DNA"/>
</dbReference>
<evidence type="ECO:0000256" key="1">
    <source>
        <dbReference type="SAM" id="Phobius"/>
    </source>
</evidence>
<name>A0A0B7FIS2_THACB</name>
<sequence length="76" mass="8703">MSRRPLPSEVLNNTGLLLYAACLYCTWLGLRVQLILSNDYDSVLILLNENHLGQPYARCPILIEERRMCPSPWDGI</sequence>
<evidence type="ECO:0000313" key="3">
    <source>
        <dbReference type="Proteomes" id="UP000059188"/>
    </source>
</evidence>
<protein>
    <submittedName>
        <fullName evidence="2">Uncharacterized protein</fullName>
    </submittedName>
</protein>
<keyword evidence="3" id="KW-1185">Reference proteome</keyword>
<accession>A0A0B7FIS2</accession>
<keyword evidence="1" id="KW-0472">Membrane</keyword>
<feature type="transmembrane region" description="Helical" evidence="1">
    <location>
        <begin position="16"/>
        <end position="36"/>
    </location>
</feature>
<gene>
    <name evidence="2" type="ORF">RSOLAG1IB_07490</name>
</gene>
<organism evidence="2 3">
    <name type="scientific">Thanatephorus cucumeris (strain AG1-IB / isolate 7/3/14)</name>
    <name type="common">Lettuce bottom rot fungus</name>
    <name type="synonym">Rhizoctonia solani</name>
    <dbReference type="NCBI Taxonomy" id="1108050"/>
    <lineage>
        <taxon>Eukaryota</taxon>
        <taxon>Fungi</taxon>
        <taxon>Dikarya</taxon>
        <taxon>Basidiomycota</taxon>
        <taxon>Agaricomycotina</taxon>
        <taxon>Agaricomycetes</taxon>
        <taxon>Cantharellales</taxon>
        <taxon>Ceratobasidiaceae</taxon>
        <taxon>Rhizoctonia</taxon>
        <taxon>Rhizoctonia solani AG-1</taxon>
    </lineage>
</organism>
<reference evidence="2 3" key="1">
    <citation type="submission" date="2014-11" db="EMBL/GenBank/DDBJ databases">
        <authorList>
            <person name="Wibberg Daniel"/>
        </authorList>
    </citation>
    <scope>NUCLEOTIDE SEQUENCE [LARGE SCALE GENOMIC DNA]</scope>
    <source>
        <strain evidence="2">Rhizoctonia solani AG1-IB 7/3/14</strain>
    </source>
</reference>
<keyword evidence="1" id="KW-0812">Transmembrane</keyword>
<dbReference type="Proteomes" id="UP000059188">
    <property type="component" value="Unassembled WGS sequence"/>
</dbReference>
<evidence type="ECO:0000313" key="2">
    <source>
        <dbReference type="EMBL" id="CEL56037.1"/>
    </source>
</evidence>